<dbReference type="InterPro" id="IPR001807">
    <property type="entry name" value="ClC"/>
</dbReference>
<organism evidence="9 10">
    <name type="scientific">Astrephomene gubernaculifera</name>
    <dbReference type="NCBI Taxonomy" id="47775"/>
    <lineage>
        <taxon>Eukaryota</taxon>
        <taxon>Viridiplantae</taxon>
        <taxon>Chlorophyta</taxon>
        <taxon>core chlorophytes</taxon>
        <taxon>Chlorophyceae</taxon>
        <taxon>CS clade</taxon>
        <taxon>Chlamydomonadales</taxon>
        <taxon>Astrephomenaceae</taxon>
        <taxon>Astrephomene</taxon>
    </lineage>
</organism>
<gene>
    <name evidence="9" type="ORF">Agub_g13472</name>
</gene>
<comment type="subcellular location">
    <subcellularLocation>
        <location evidence="1">Membrane</location>
        <topology evidence="1">Multi-pass membrane protein</topology>
    </subcellularLocation>
</comment>
<reference evidence="9 10" key="1">
    <citation type="journal article" date="2021" name="Sci. Rep.">
        <title>Genome sequencing of the multicellular alga Astrephomene provides insights into convergent evolution of germ-soma differentiation.</title>
        <authorList>
            <person name="Yamashita S."/>
            <person name="Yamamoto K."/>
            <person name="Matsuzaki R."/>
            <person name="Suzuki S."/>
            <person name="Yamaguchi H."/>
            <person name="Hirooka S."/>
            <person name="Minakuchi Y."/>
            <person name="Miyagishima S."/>
            <person name="Kawachi M."/>
            <person name="Toyoda A."/>
            <person name="Nozaki H."/>
        </authorList>
    </citation>
    <scope>NUCLEOTIDE SEQUENCE [LARGE SCALE GENOMIC DNA]</scope>
    <source>
        <strain evidence="9 10">NIES-4017</strain>
    </source>
</reference>
<evidence type="ECO:0008006" key="11">
    <source>
        <dbReference type="Google" id="ProtNLM"/>
    </source>
</evidence>
<evidence type="ECO:0000313" key="9">
    <source>
        <dbReference type="EMBL" id="GFR51121.1"/>
    </source>
</evidence>
<evidence type="ECO:0000256" key="4">
    <source>
        <dbReference type="ARBA" id="ARBA00022989"/>
    </source>
</evidence>
<dbReference type="InterPro" id="IPR014743">
    <property type="entry name" value="Cl-channel_core"/>
</dbReference>
<keyword evidence="4 8" id="KW-1133">Transmembrane helix</keyword>
<feature type="transmembrane region" description="Helical" evidence="8">
    <location>
        <begin position="162"/>
        <end position="187"/>
    </location>
</feature>
<feature type="compositionally biased region" description="Gly residues" evidence="7">
    <location>
        <begin position="48"/>
        <end position="77"/>
    </location>
</feature>
<dbReference type="GO" id="GO:0015108">
    <property type="term" value="F:chloride transmembrane transporter activity"/>
    <property type="evidence" value="ECO:0007669"/>
    <property type="project" value="InterPro"/>
</dbReference>
<evidence type="ECO:0000256" key="1">
    <source>
        <dbReference type="ARBA" id="ARBA00004141"/>
    </source>
</evidence>
<feature type="region of interest" description="Disordered" evidence="7">
    <location>
        <begin position="21"/>
        <end position="94"/>
    </location>
</feature>
<dbReference type="InterPro" id="IPR051280">
    <property type="entry name" value="Cl-channel/antiporter"/>
</dbReference>
<comment type="caution">
    <text evidence="9">The sequence shown here is derived from an EMBL/GenBank/DDBJ whole genome shotgun (WGS) entry which is preliminary data.</text>
</comment>
<dbReference type="EMBL" id="BMAR01000046">
    <property type="protein sequence ID" value="GFR51121.1"/>
    <property type="molecule type" value="Genomic_DNA"/>
</dbReference>
<feature type="transmembrane region" description="Helical" evidence="8">
    <location>
        <begin position="207"/>
        <end position="231"/>
    </location>
</feature>
<feature type="transmembrane region" description="Helical" evidence="8">
    <location>
        <begin position="405"/>
        <end position="428"/>
    </location>
</feature>
<evidence type="ECO:0000256" key="5">
    <source>
        <dbReference type="ARBA" id="ARBA00023122"/>
    </source>
</evidence>
<keyword evidence="5" id="KW-0129">CBS domain</keyword>
<evidence type="ECO:0000256" key="3">
    <source>
        <dbReference type="ARBA" id="ARBA00022737"/>
    </source>
</evidence>
<dbReference type="PANTHER" id="PTHR11689:SF89">
    <property type="entry name" value="CHLORIDE CHANNEL PROTEIN"/>
    <property type="match status" value="1"/>
</dbReference>
<evidence type="ECO:0000256" key="2">
    <source>
        <dbReference type="ARBA" id="ARBA00022692"/>
    </source>
</evidence>
<feature type="non-terminal residue" evidence="9">
    <location>
        <position position="514"/>
    </location>
</feature>
<name>A0AAD3E481_9CHLO</name>
<keyword evidence="3" id="KW-0677">Repeat</keyword>
<protein>
    <recommendedName>
        <fullName evidence="11">Chloride channel protein</fullName>
    </recommendedName>
</protein>
<dbReference type="AlphaFoldDB" id="A0AAD3E481"/>
<proteinExistence type="predicted"/>
<keyword evidence="2 8" id="KW-0812">Transmembrane</keyword>
<dbReference type="GO" id="GO:0016020">
    <property type="term" value="C:membrane"/>
    <property type="evidence" value="ECO:0007669"/>
    <property type="project" value="UniProtKB-SubCell"/>
</dbReference>
<keyword evidence="6 8" id="KW-0472">Membrane</keyword>
<dbReference type="Proteomes" id="UP001054857">
    <property type="component" value="Unassembled WGS sequence"/>
</dbReference>
<feature type="transmembrane region" description="Helical" evidence="8">
    <location>
        <begin position="319"/>
        <end position="342"/>
    </location>
</feature>
<dbReference type="Gene3D" id="1.10.3080.10">
    <property type="entry name" value="Clc chloride channel"/>
    <property type="match status" value="1"/>
</dbReference>
<evidence type="ECO:0000313" key="10">
    <source>
        <dbReference type="Proteomes" id="UP001054857"/>
    </source>
</evidence>
<feature type="transmembrane region" description="Helical" evidence="8">
    <location>
        <begin position="252"/>
        <end position="275"/>
    </location>
</feature>
<evidence type="ECO:0000256" key="6">
    <source>
        <dbReference type="ARBA" id="ARBA00023136"/>
    </source>
</evidence>
<accession>A0AAD3E481</accession>
<dbReference type="PANTHER" id="PTHR11689">
    <property type="entry name" value="CHLORIDE CHANNEL PROTEIN CLC FAMILY MEMBER"/>
    <property type="match status" value="1"/>
</dbReference>
<dbReference type="PRINTS" id="PR00762">
    <property type="entry name" value="CLCHANNEL"/>
</dbReference>
<dbReference type="SUPFAM" id="SSF81340">
    <property type="entry name" value="Clc chloride channel"/>
    <property type="match status" value="1"/>
</dbReference>
<sequence>MAPSGADALTFTDMREYARAHDPYDDDSYGAANDPLLGGPRQRRHPRNGGGGGEDGSTGGGGGGGGGGFVASGGGGGGDDDMDGGGGGGGGGGSMGVSWRRAWRSIFKKGNDVESARVNHNFTPEERVKLANVESIDYLAPNSATYRKWLARQPHRRSWDRWVMMGAIGVATGLVAYLLYVLISSLADFKYVVTRWLLAHTNMGVAWLFNVTVSVGLVAASSAAVIGWAPQAAGSGVPEIMAYLNGCMLPKLFNIATLGVKFLSCGLVVASGLPVGPEGPLIHIGAAIGAALSQGHSTTLGFTTALFRRFRNPKDKRDFVTAGVSVGVAAAFNAPIGGLLFAFEEVASFWQQRLGWQVFYACMCAVLTLNLSRSAGKAALGKGSFGWFDKEVAFEQIGMSFSSHVLAVLPAAVIGLGAGLLAIVFTVANIKVTRLRSLLTGHLRWGRAVEPCLLAAVYVTGAMLLPLMFPCTPAECVKVENGELQCNTGLSGPTQGGIPTYAPSLPLYTCRVME</sequence>
<feature type="transmembrane region" description="Helical" evidence="8">
    <location>
        <begin position="281"/>
        <end position="307"/>
    </location>
</feature>
<keyword evidence="10" id="KW-1185">Reference proteome</keyword>
<evidence type="ECO:0000256" key="7">
    <source>
        <dbReference type="SAM" id="MobiDB-lite"/>
    </source>
</evidence>
<evidence type="ECO:0000256" key="8">
    <source>
        <dbReference type="SAM" id="Phobius"/>
    </source>
</evidence>
<dbReference type="Pfam" id="PF00654">
    <property type="entry name" value="Voltage_CLC"/>
    <property type="match status" value="1"/>
</dbReference>
<feature type="compositionally biased region" description="Gly residues" evidence="7">
    <location>
        <begin position="84"/>
        <end position="94"/>
    </location>
</feature>